<dbReference type="Gene3D" id="2.60.120.1140">
    <property type="entry name" value="Protein of unknown function DUF192"/>
    <property type="match status" value="1"/>
</dbReference>
<gene>
    <name evidence="2" type="ORF">JANAI62_24200</name>
</gene>
<keyword evidence="3" id="KW-1185">Reference proteome</keyword>
<protein>
    <recommendedName>
        <fullName evidence="4">DUF192 domain-containing protein</fullName>
    </recommendedName>
</protein>
<dbReference type="RefSeq" id="WP_220749290.1">
    <property type="nucleotide sequence ID" value="NZ_BPFH01000004.1"/>
</dbReference>
<keyword evidence="1" id="KW-0732">Signal</keyword>
<dbReference type="Proteomes" id="UP000786693">
    <property type="component" value="Unassembled WGS sequence"/>
</dbReference>
<dbReference type="PANTHER" id="PTHR37953:SF1">
    <property type="entry name" value="UPF0127 PROTEIN MJ1496"/>
    <property type="match status" value="1"/>
</dbReference>
<name>A0ABQ4NN17_9RHOB</name>
<feature type="chain" id="PRO_5047244896" description="DUF192 domain-containing protein" evidence="1">
    <location>
        <begin position="25"/>
        <end position="159"/>
    </location>
</feature>
<evidence type="ECO:0000256" key="1">
    <source>
        <dbReference type="SAM" id="SignalP"/>
    </source>
</evidence>
<reference evidence="2 3" key="1">
    <citation type="submission" date="2021-05" db="EMBL/GenBank/DDBJ databases">
        <title>Bacteria Genome sequencing.</title>
        <authorList>
            <person name="Takabe Y."/>
            <person name="Nakajima Y."/>
            <person name="Suzuki S."/>
            <person name="Shiozaki T."/>
        </authorList>
    </citation>
    <scope>NUCLEOTIDE SEQUENCE [LARGE SCALE GENOMIC DNA]</scope>
    <source>
        <strain evidence="2 3">AI_62</strain>
    </source>
</reference>
<accession>A0ABQ4NN17</accession>
<dbReference type="InterPro" id="IPR003795">
    <property type="entry name" value="DUF192"/>
</dbReference>
<evidence type="ECO:0000313" key="3">
    <source>
        <dbReference type="Proteomes" id="UP000786693"/>
    </source>
</evidence>
<dbReference type="PANTHER" id="PTHR37953">
    <property type="entry name" value="UPF0127 PROTEIN MJ1496"/>
    <property type="match status" value="1"/>
</dbReference>
<sequence length="159" mass="17376">MGILPGLRTLLLCVAVLWAAPLWAACADNRVDLRGDWGSARFQAELALTPEDHARGLMFRESMPRMAGMLFVYEKTQPLGFWMRNTLIPLDMIFLDATGTVVNVHANAQPLDETVILSDGPARAVLEINGGMAERLGIKAGDQLRSPAMPQNEAAWGCE</sequence>
<comment type="caution">
    <text evidence="2">The sequence shown here is derived from an EMBL/GenBank/DDBJ whole genome shotgun (WGS) entry which is preliminary data.</text>
</comment>
<feature type="signal peptide" evidence="1">
    <location>
        <begin position="1"/>
        <end position="24"/>
    </location>
</feature>
<evidence type="ECO:0008006" key="4">
    <source>
        <dbReference type="Google" id="ProtNLM"/>
    </source>
</evidence>
<organism evidence="2 3">
    <name type="scientific">Jannaschia pagri</name>
    <dbReference type="NCBI Taxonomy" id="2829797"/>
    <lineage>
        <taxon>Bacteria</taxon>
        <taxon>Pseudomonadati</taxon>
        <taxon>Pseudomonadota</taxon>
        <taxon>Alphaproteobacteria</taxon>
        <taxon>Rhodobacterales</taxon>
        <taxon>Roseobacteraceae</taxon>
        <taxon>Jannaschia</taxon>
    </lineage>
</organism>
<dbReference type="InterPro" id="IPR038695">
    <property type="entry name" value="Saro_0823-like_sf"/>
</dbReference>
<proteinExistence type="predicted"/>
<evidence type="ECO:0000313" key="2">
    <source>
        <dbReference type="EMBL" id="GIT95797.1"/>
    </source>
</evidence>
<dbReference type="EMBL" id="BPFH01000004">
    <property type="protein sequence ID" value="GIT95797.1"/>
    <property type="molecule type" value="Genomic_DNA"/>
</dbReference>
<dbReference type="Pfam" id="PF02643">
    <property type="entry name" value="DUF192"/>
    <property type="match status" value="1"/>
</dbReference>